<sequence length="199" mass="21383">MSVIVELPRTWVAGIERRLVTATSQTQSPFTGSTEVQDWGGEWWEYDIEFAAQSGPLARSVSAALTALGSGRGLLLFADPSIEPKILPQPVTLAAPITGGNVVQTQGWPPGLPAMASGDFMSIGTARDTRLHQIAFDVTADINGFATLTLFPAIRSALPANTPLEVNRPQVLLRPTSAVPTRIERVARHRFTLSAREAL</sequence>
<dbReference type="Proteomes" id="UP000325134">
    <property type="component" value="Unassembled WGS sequence"/>
</dbReference>
<protein>
    <submittedName>
        <fullName evidence="1">Uncharacterized protein</fullName>
    </submittedName>
</protein>
<evidence type="ECO:0000313" key="2">
    <source>
        <dbReference type="Proteomes" id="UP000325134"/>
    </source>
</evidence>
<dbReference type="EMBL" id="FQVK01000005">
    <property type="protein sequence ID" value="SHE63079.1"/>
    <property type="molecule type" value="Genomic_DNA"/>
</dbReference>
<dbReference type="RefSeq" id="WP_149775027.1">
    <property type="nucleotide sequence ID" value="NZ_FQVK01000005.1"/>
</dbReference>
<organism evidence="1 2">
    <name type="scientific">Ruegeria intermedia</name>
    <dbReference type="NCBI Taxonomy" id="996115"/>
    <lineage>
        <taxon>Bacteria</taxon>
        <taxon>Pseudomonadati</taxon>
        <taxon>Pseudomonadota</taxon>
        <taxon>Alphaproteobacteria</taxon>
        <taxon>Rhodobacterales</taxon>
        <taxon>Roseobacteraceae</taxon>
        <taxon>Ruegeria</taxon>
    </lineage>
</organism>
<reference evidence="1 2" key="1">
    <citation type="submission" date="2016-11" db="EMBL/GenBank/DDBJ databases">
        <authorList>
            <person name="Varghese N."/>
            <person name="Submissions S."/>
        </authorList>
    </citation>
    <scope>NUCLEOTIDE SEQUENCE [LARGE SCALE GENOMIC DNA]</scope>
    <source>
        <strain evidence="1 2">DSM 29341</strain>
    </source>
</reference>
<evidence type="ECO:0000313" key="1">
    <source>
        <dbReference type="EMBL" id="SHE63079.1"/>
    </source>
</evidence>
<dbReference type="OrthoDB" id="7640518at2"/>
<dbReference type="AlphaFoldDB" id="A0A1M4V2C1"/>
<proteinExistence type="predicted"/>
<gene>
    <name evidence="1" type="ORF">SAMN05444279_10599</name>
</gene>
<keyword evidence="2" id="KW-1185">Reference proteome</keyword>
<name>A0A1M4V2C1_9RHOB</name>
<accession>A0A1M4V2C1</accession>